<dbReference type="EMBL" id="BMNB01000029">
    <property type="protein sequence ID" value="GGM58265.1"/>
    <property type="molecule type" value="Genomic_DNA"/>
</dbReference>
<protein>
    <submittedName>
        <fullName evidence="7">DNA-binding response regulator</fullName>
    </submittedName>
</protein>
<feature type="domain" description="Response regulatory" evidence="6">
    <location>
        <begin position="2"/>
        <end position="122"/>
    </location>
</feature>
<keyword evidence="2 7" id="KW-0238">DNA-binding</keyword>
<dbReference type="Pfam" id="PF00072">
    <property type="entry name" value="Response_reg"/>
    <property type="match status" value="1"/>
</dbReference>
<evidence type="ECO:0000256" key="1">
    <source>
        <dbReference type="ARBA" id="ARBA00023015"/>
    </source>
</evidence>
<dbReference type="InterPro" id="IPR039420">
    <property type="entry name" value="WalR-like"/>
</dbReference>
<evidence type="ECO:0000256" key="4">
    <source>
        <dbReference type="PROSITE-ProRule" id="PRU00169"/>
    </source>
</evidence>
<dbReference type="GO" id="GO:0000160">
    <property type="term" value="P:phosphorelay signal transduction system"/>
    <property type="evidence" value="ECO:0007669"/>
    <property type="project" value="InterPro"/>
</dbReference>
<dbReference type="GO" id="GO:0003677">
    <property type="term" value="F:DNA binding"/>
    <property type="evidence" value="ECO:0007669"/>
    <property type="project" value="UniProtKB-KW"/>
</dbReference>
<sequence>MRIVIAEDAALLRDGLRRLLTDTGHTVVAAVATADALLDAVDLYDPDLAVVDIRMPPTFTDEGMQAALTIRASKPDVGILLLSQYVAERYTDGLLADSHGRLGYLLKDRVADIGDFLDAVERVAAGGTVLDPEVVRQLLGRSRRADRLAALTDRERDVLAGMAEGRSNESIAATLHLSESSVEKYVASIFAKLGLVTDRDTNRRVLAVVTYLRS</sequence>
<keyword evidence="3" id="KW-0804">Transcription</keyword>
<dbReference type="InterPro" id="IPR001789">
    <property type="entry name" value="Sig_transdc_resp-reg_receiver"/>
</dbReference>
<evidence type="ECO:0000256" key="2">
    <source>
        <dbReference type="ARBA" id="ARBA00023125"/>
    </source>
</evidence>
<dbReference type="Proteomes" id="UP000608890">
    <property type="component" value="Unassembled WGS sequence"/>
</dbReference>
<evidence type="ECO:0000313" key="8">
    <source>
        <dbReference type="Proteomes" id="UP000608890"/>
    </source>
</evidence>
<dbReference type="AlphaFoldDB" id="A0A917U4S6"/>
<accession>A0A917U4S6</accession>
<dbReference type="PROSITE" id="PS50043">
    <property type="entry name" value="HTH_LUXR_2"/>
    <property type="match status" value="1"/>
</dbReference>
<dbReference type="Pfam" id="PF00196">
    <property type="entry name" value="GerE"/>
    <property type="match status" value="1"/>
</dbReference>
<feature type="domain" description="HTH luxR-type" evidence="5">
    <location>
        <begin position="144"/>
        <end position="214"/>
    </location>
</feature>
<gene>
    <name evidence="7" type="ORF">GCM10011608_49030</name>
</gene>
<evidence type="ECO:0000259" key="6">
    <source>
        <dbReference type="PROSITE" id="PS50110"/>
    </source>
</evidence>
<reference evidence="7" key="1">
    <citation type="journal article" date="2014" name="Int. J. Syst. Evol. Microbiol.">
        <title>Complete genome sequence of Corynebacterium casei LMG S-19264T (=DSM 44701T), isolated from a smear-ripened cheese.</title>
        <authorList>
            <consortium name="US DOE Joint Genome Institute (JGI-PGF)"/>
            <person name="Walter F."/>
            <person name="Albersmeier A."/>
            <person name="Kalinowski J."/>
            <person name="Ruckert C."/>
        </authorList>
    </citation>
    <scope>NUCLEOTIDE SEQUENCE</scope>
    <source>
        <strain evidence="7">CGMCC 4.7312</strain>
    </source>
</reference>
<keyword evidence="1" id="KW-0805">Transcription regulation</keyword>
<evidence type="ECO:0000313" key="7">
    <source>
        <dbReference type="EMBL" id="GGM58265.1"/>
    </source>
</evidence>
<dbReference type="SUPFAM" id="SSF46894">
    <property type="entry name" value="C-terminal effector domain of the bipartite response regulators"/>
    <property type="match status" value="1"/>
</dbReference>
<dbReference type="SMART" id="SM00421">
    <property type="entry name" value="HTH_LUXR"/>
    <property type="match status" value="1"/>
</dbReference>
<evidence type="ECO:0000256" key="3">
    <source>
        <dbReference type="ARBA" id="ARBA00023163"/>
    </source>
</evidence>
<dbReference type="PRINTS" id="PR00038">
    <property type="entry name" value="HTHLUXR"/>
</dbReference>
<dbReference type="PROSITE" id="PS50110">
    <property type="entry name" value="RESPONSE_REGULATORY"/>
    <property type="match status" value="1"/>
</dbReference>
<dbReference type="PANTHER" id="PTHR43214:SF24">
    <property type="entry name" value="TRANSCRIPTIONAL REGULATORY PROTEIN NARL-RELATED"/>
    <property type="match status" value="1"/>
</dbReference>
<dbReference type="InterPro" id="IPR000792">
    <property type="entry name" value="Tscrpt_reg_LuxR_C"/>
</dbReference>
<dbReference type="RefSeq" id="WP_189048315.1">
    <property type="nucleotide sequence ID" value="NZ_BMNB01000029.1"/>
</dbReference>
<dbReference type="CDD" id="cd06170">
    <property type="entry name" value="LuxR_C_like"/>
    <property type="match status" value="1"/>
</dbReference>
<comment type="caution">
    <text evidence="7">The sequence shown here is derived from an EMBL/GenBank/DDBJ whole genome shotgun (WGS) entry which is preliminary data.</text>
</comment>
<dbReference type="InterPro" id="IPR011006">
    <property type="entry name" value="CheY-like_superfamily"/>
</dbReference>
<dbReference type="PROSITE" id="PS00622">
    <property type="entry name" value="HTH_LUXR_1"/>
    <property type="match status" value="1"/>
</dbReference>
<reference evidence="7" key="2">
    <citation type="submission" date="2020-09" db="EMBL/GenBank/DDBJ databases">
        <authorList>
            <person name="Sun Q."/>
            <person name="Zhou Y."/>
        </authorList>
    </citation>
    <scope>NUCLEOTIDE SEQUENCE</scope>
    <source>
        <strain evidence="7">CGMCC 4.7312</strain>
    </source>
</reference>
<dbReference type="PANTHER" id="PTHR43214">
    <property type="entry name" value="TWO-COMPONENT RESPONSE REGULATOR"/>
    <property type="match status" value="1"/>
</dbReference>
<keyword evidence="8" id="KW-1185">Reference proteome</keyword>
<evidence type="ECO:0000259" key="5">
    <source>
        <dbReference type="PROSITE" id="PS50043"/>
    </source>
</evidence>
<dbReference type="InterPro" id="IPR016032">
    <property type="entry name" value="Sig_transdc_resp-reg_C-effctor"/>
</dbReference>
<dbReference type="SUPFAM" id="SSF52172">
    <property type="entry name" value="CheY-like"/>
    <property type="match status" value="1"/>
</dbReference>
<proteinExistence type="predicted"/>
<dbReference type="Gene3D" id="3.40.50.2300">
    <property type="match status" value="1"/>
</dbReference>
<dbReference type="GO" id="GO:0006355">
    <property type="term" value="P:regulation of DNA-templated transcription"/>
    <property type="evidence" value="ECO:0007669"/>
    <property type="project" value="InterPro"/>
</dbReference>
<dbReference type="SMART" id="SM00448">
    <property type="entry name" value="REC"/>
    <property type="match status" value="1"/>
</dbReference>
<keyword evidence="4" id="KW-0597">Phosphoprotein</keyword>
<feature type="modified residue" description="4-aspartylphosphate" evidence="4">
    <location>
        <position position="52"/>
    </location>
</feature>
<name>A0A917U4S6_9ACTN</name>
<organism evidence="7 8">
    <name type="scientific">Micromonospora sonchi</name>
    <dbReference type="NCBI Taxonomy" id="1763543"/>
    <lineage>
        <taxon>Bacteria</taxon>
        <taxon>Bacillati</taxon>
        <taxon>Actinomycetota</taxon>
        <taxon>Actinomycetes</taxon>
        <taxon>Micromonosporales</taxon>
        <taxon>Micromonosporaceae</taxon>
        <taxon>Micromonospora</taxon>
    </lineage>
</organism>